<organism evidence="1 2">
    <name type="scientific">Linum tenue</name>
    <dbReference type="NCBI Taxonomy" id="586396"/>
    <lineage>
        <taxon>Eukaryota</taxon>
        <taxon>Viridiplantae</taxon>
        <taxon>Streptophyta</taxon>
        <taxon>Embryophyta</taxon>
        <taxon>Tracheophyta</taxon>
        <taxon>Spermatophyta</taxon>
        <taxon>Magnoliopsida</taxon>
        <taxon>eudicotyledons</taxon>
        <taxon>Gunneridae</taxon>
        <taxon>Pentapetalae</taxon>
        <taxon>rosids</taxon>
        <taxon>fabids</taxon>
        <taxon>Malpighiales</taxon>
        <taxon>Linaceae</taxon>
        <taxon>Linum</taxon>
    </lineage>
</organism>
<dbReference type="AlphaFoldDB" id="A0AAV0L3G8"/>
<proteinExistence type="predicted"/>
<dbReference type="Proteomes" id="UP001154282">
    <property type="component" value="Unassembled WGS sequence"/>
</dbReference>
<keyword evidence="2" id="KW-1185">Reference proteome</keyword>
<evidence type="ECO:0000313" key="2">
    <source>
        <dbReference type="Proteomes" id="UP001154282"/>
    </source>
</evidence>
<reference evidence="1" key="1">
    <citation type="submission" date="2022-08" db="EMBL/GenBank/DDBJ databases">
        <authorList>
            <person name="Gutierrez-Valencia J."/>
        </authorList>
    </citation>
    <scope>NUCLEOTIDE SEQUENCE</scope>
</reference>
<gene>
    <name evidence="1" type="ORF">LITE_LOCUS21943</name>
</gene>
<sequence>MYREPGISWYPNDPPGTEVQIGLVVLPESPVKEKLVASVVTVDDLPIKRFHSYELKGEFNLKVLILLPEAAVAIKLETLASGDFVGPAVPAINFPQPRSKEPINGPNGPFRPIWF</sequence>
<dbReference type="EMBL" id="CAMGYJ010000006">
    <property type="protein sequence ID" value="CAI0428997.1"/>
    <property type="molecule type" value="Genomic_DNA"/>
</dbReference>
<name>A0AAV0L3G8_9ROSI</name>
<comment type="caution">
    <text evidence="1">The sequence shown here is derived from an EMBL/GenBank/DDBJ whole genome shotgun (WGS) entry which is preliminary data.</text>
</comment>
<protein>
    <submittedName>
        <fullName evidence="1">Uncharacterized protein</fullName>
    </submittedName>
</protein>
<evidence type="ECO:0000313" key="1">
    <source>
        <dbReference type="EMBL" id="CAI0428997.1"/>
    </source>
</evidence>
<accession>A0AAV0L3G8</accession>